<accession>A0ABX1C026</accession>
<reference evidence="2 3" key="1">
    <citation type="submission" date="2020-03" db="EMBL/GenBank/DDBJ databases">
        <title>WGS of actinomycetes isolated from Thailand.</title>
        <authorList>
            <person name="Thawai C."/>
        </authorList>
    </citation>
    <scope>NUCLEOTIDE SEQUENCE [LARGE SCALE GENOMIC DNA]</scope>
    <source>
        <strain evidence="2 3">PLAI 1-29</strain>
    </source>
</reference>
<proteinExistence type="predicted"/>
<dbReference type="Pfam" id="PF05656">
    <property type="entry name" value="DUF805"/>
    <property type="match status" value="1"/>
</dbReference>
<feature type="transmembrane region" description="Helical" evidence="1">
    <location>
        <begin position="77"/>
        <end position="99"/>
    </location>
</feature>
<keyword evidence="1" id="KW-0812">Transmembrane</keyword>
<sequence>MTWYLLAFRKYAVFTGRAHRKEFWMFWLVSFAVGVLLYVLERALSIDPVLTGLYLAVVFVPSLSASARRLHDTGRSGWWQLINLVPLVGGIILTVLLALRGTEGENAYGPARTAAIPAGR</sequence>
<keyword evidence="3" id="KW-1185">Reference proteome</keyword>
<dbReference type="EMBL" id="JAATEN010000022">
    <property type="protein sequence ID" value="NJQ03271.1"/>
    <property type="molecule type" value="Genomic_DNA"/>
</dbReference>
<organism evidence="2 3">
    <name type="scientific">Streptomyces zingiberis</name>
    <dbReference type="NCBI Taxonomy" id="2053010"/>
    <lineage>
        <taxon>Bacteria</taxon>
        <taxon>Bacillati</taxon>
        <taxon>Actinomycetota</taxon>
        <taxon>Actinomycetes</taxon>
        <taxon>Kitasatosporales</taxon>
        <taxon>Streptomycetaceae</taxon>
        <taxon>Streptomyces</taxon>
    </lineage>
</organism>
<dbReference type="PANTHER" id="PTHR34980:SF2">
    <property type="entry name" value="INNER MEMBRANE PROTEIN YHAH-RELATED"/>
    <property type="match status" value="1"/>
</dbReference>
<dbReference type="InterPro" id="IPR008523">
    <property type="entry name" value="DUF805"/>
</dbReference>
<keyword evidence="1" id="KW-1133">Transmembrane helix</keyword>
<name>A0ABX1C026_9ACTN</name>
<comment type="caution">
    <text evidence="2">The sequence shown here is derived from an EMBL/GenBank/DDBJ whole genome shotgun (WGS) entry which is preliminary data.</text>
</comment>
<evidence type="ECO:0000313" key="2">
    <source>
        <dbReference type="EMBL" id="NJQ03271.1"/>
    </source>
</evidence>
<feature type="transmembrane region" description="Helical" evidence="1">
    <location>
        <begin position="52"/>
        <end position="71"/>
    </location>
</feature>
<dbReference type="Proteomes" id="UP000695264">
    <property type="component" value="Unassembled WGS sequence"/>
</dbReference>
<evidence type="ECO:0000256" key="1">
    <source>
        <dbReference type="SAM" id="Phobius"/>
    </source>
</evidence>
<keyword evidence="1" id="KW-0472">Membrane</keyword>
<evidence type="ECO:0000313" key="3">
    <source>
        <dbReference type="Proteomes" id="UP000695264"/>
    </source>
</evidence>
<gene>
    <name evidence="2" type="ORF">HCK00_22745</name>
</gene>
<dbReference type="RefSeq" id="WP_168103885.1">
    <property type="nucleotide sequence ID" value="NZ_JAATEN010000022.1"/>
</dbReference>
<dbReference type="PANTHER" id="PTHR34980">
    <property type="entry name" value="INNER MEMBRANE PROTEIN-RELATED-RELATED"/>
    <property type="match status" value="1"/>
</dbReference>
<feature type="transmembrane region" description="Helical" evidence="1">
    <location>
        <begin position="23"/>
        <end position="40"/>
    </location>
</feature>
<protein>
    <submittedName>
        <fullName evidence="2">DUF805 domain-containing protein</fullName>
    </submittedName>
</protein>